<dbReference type="PANTHER" id="PTHR12463:SF1">
    <property type="entry name" value="2-OXOGLUTARATE AND FE-DEPENDENT OXYGENASE FAMILY PROTEIN"/>
    <property type="match status" value="1"/>
</dbReference>
<dbReference type="OMA" id="MNTLRPC"/>
<evidence type="ECO:0000313" key="2">
    <source>
        <dbReference type="EMBL" id="CUG93397.1"/>
    </source>
</evidence>
<sequence>MEYEQPETSAAHCNCTGLRYCIICVNSDRVKSIKEDAEKNGVELARSVFEKNKQQLPQSSCAFSALPSISPMAWCAACGTIFVKPSTSTGNDVYLDSNKGCCAHFDGGWEPCLDIEFKGLFGFPGLIDEAYEAILADFLDGKPRRIEDAVVIAEDGSSIPSPFPGWKDSQSGRRKQDFGPAPNFKKRKVKSSELPGMPIELKRLLTTIMSEVDGVTMNPTTELPPFVIAQASCLDYDSSVLSNLDPHVDDVWLWGPRVAGVSLLAGCIMTFVREDGVMVDVHLPRRWGFVLSGESRFQWLHGIRHSGIQGRRLSITMRELAPGAGLDEELKNTILNFAQNYV</sequence>
<dbReference type="EMBL" id="CYKH01002151">
    <property type="protein sequence ID" value="CUG93397.1"/>
    <property type="molecule type" value="Genomic_DNA"/>
</dbReference>
<keyword evidence="3" id="KW-1185">Reference proteome</keyword>
<name>A0A0S4JT39_BODSA</name>
<feature type="region of interest" description="Disordered" evidence="1">
    <location>
        <begin position="162"/>
        <end position="189"/>
    </location>
</feature>
<dbReference type="PANTHER" id="PTHR12463">
    <property type="entry name" value="OXYGENASE-RELATED"/>
    <property type="match status" value="1"/>
</dbReference>
<organism evidence="2 3">
    <name type="scientific">Bodo saltans</name>
    <name type="common">Flagellated protozoan</name>
    <dbReference type="NCBI Taxonomy" id="75058"/>
    <lineage>
        <taxon>Eukaryota</taxon>
        <taxon>Discoba</taxon>
        <taxon>Euglenozoa</taxon>
        <taxon>Kinetoplastea</taxon>
        <taxon>Metakinetoplastina</taxon>
        <taxon>Eubodonida</taxon>
        <taxon>Bodonidae</taxon>
        <taxon>Bodo</taxon>
    </lineage>
</organism>
<dbReference type="InterPro" id="IPR037151">
    <property type="entry name" value="AlkB-like_sf"/>
</dbReference>
<evidence type="ECO:0000313" key="3">
    <source>
        <dbReference type="Proteomes" id="UP000051952"/>
    </source>
</evidence>
<dbReference type="AlphaFoldDB" id="A0A0S4JT39"/>
<proteinExistence type="predicted"/>
<dbReference type="GO" id="GO:0016491">
    <property type="term" value="F:oxidoreductase activity"/>
    <property type="evidence" value="ECO:0007669"/>
    <property type="project" value="TreeGrafter"/>
</dbReference>
<dbReference type="SUPFAM" id="SSF51197">
    <property type="entry name" value="Clavaminate synthase-like"/>
    <property type="match status" value="1"/>
</dbReference>
<protein>
    <submittedName>
        <fullName evidence="2">2OG-Fe(II) oxygenase, putative</fullName>
    </submittedName>
</protein>
<gene>
    <name evidence="2" type="ORF">BSAL_42675</name>
</gene>
<accession>A0A0S4JT39</accession>
<dbReference type="OrthoDB" id="442860at2759"/>
<dbReference type="InterPro" id="IPR032857">
    <property type="entry name" value="ALKBH4"/>
</dbReference>
<dbReference type="Gene3D" id="2.60.120.590">
    <property type="entry name" value="Alpha-ketoglutarate-dependent dioxygenase AlkB-like"/>
    <property type="match status" value="1"/>
</dbReference>
<dbReference type="VEuPathDB" id="TriTrypDB:BSAL_42675"/>
<reference evidence="3" key="1">
    <citation type="submission" date="2015-09" db="EMBL/GenBank/DDBJ databases">
        <authorList>
            <consortium name="Pathogen Informatics"/>
        </authorList>
    </citation>
    <scope>NUCLEOTIDE SEQUENCE [LARGE SCALE GENOMIC DNA]</scope>
    <source>
        <strain evidence="3">Lake Konstanz</strain>
    </source>
</reference>
<evidence type="ECO:0000256" key="1">
    <source>
        <dbReference type="SAM" id="MobiDB-lite"/>
    </source>
</evidence>
<dbReference type="GO" id="GO:0032451">
    <property type="term" value="F:demethylase activity"/>
    <property type="evidence" value="ECO:0007669"/>
    <property type="project" value="TreeGrafter"/>
</dbReference>
<dbReference type="Proteomes" id="UP000051952">
    <property type="component" value="Unassembled WGS sequence"/>
</dbReference>
<dbReference type="GO" id="GO:0070988">
    <property type="term" value="P:demethylation"/>
    <property type="evidence" value="ECO:0007669"/>
    <property type="project" value="InterPro"/>
</dbReference>